<dbReference type="RefSeq" id="WP_338267041.1">
    <property type="nucleotide sequence ID" value="NZ_AP027271.1"/>
</dbReference>
<dbReference type="CDD" id="cd17589">
    <property type="entry name" value="REC_TPR"/>
    <property type="match status" value="1"/>
</dbReference>
<proteinExistence type="predicted"/>
<dbReference type="InterPro" id="IPR001789">
    <property type="entry name" value="Sig_transdc_resp-reg_receiver"/>
</dbReference>
<evidence type="ECO:0000259" key="2">
    <source>
        <dbReference type="PROSITE" id="PS50110"/>
    </source>
</evidence>
<dbReference type="InterPro" id="IPR052048">
    <property type="entry name" value="ST_Response_Regulator"/>
</dbReference>
<dbReference type="PROSITE" id="PS50110">
    <property type="entry name" value="RESPONSE_REGULATORY"/>
    <property type="match status" value="1"/>
</dbReference>
<dbReference type="SUPFAM" id="SSF52172">
    <property type="entry name" value="CheY-like"/>
    <property type="match status" value="1"/>
</dbReference>
<reference evidence="3 4" key="1">
    <citation type="submission" date="2023-01" db="EMBL/GenBank/DDBJ databases">
        <title>Complete genome sequence of Marinomonas pontica strain 200518_36.</title>
        <authorList>
            <person name="Ueki S."/>
            <person name="Gajardo G."/>
            <person name="Maruyama F."/>
        </authorList>
    </citation>
    <scope>NUCLEOTIDE SEQUENCE [LARGE SCALE GENOMIC DNA]</scope>
    <source>
        <strain evidence="3 4">200518_36</strain>
    </source>
</reference>
<gene>
    <name evidence="3" type="ORF">MACH16_16840</name>
</gene>
<dbReference type="InterPro" id="IPR011006">
    <property type="entry name" value="CheY-like_superfamily"/>
</dbReference>
<dbReference type="EMBL" id="AP027271">
    <property type="protein sequence ID" value="BDX02936.1"/>
    <property type="molecule type" value="Genomic_DNA"/>
</dbReference>
<keyword evidence="1" id="KW-0597">Phosphoprotein</keyword>
<organism evidence="3 4">
    <name type="scientific">Marinomonas pontica</name>
    <dbReference type="NCBI Taxonomy" id="264739"/>
    <lineage>
        <taxon>Bacteria</taxon>
        <taxon>Pseudomonadati</taxon>
        <taxon>Pseudomonadota</taxon>
        <taxon>Gammaproteobacteria</taxon>
        <taxon>Oceanospirillales</taxon>
        <taxon>Oceanospirillaceae</taxon>
        <taxon>Marinomonas</taxon>
    </lineage>
</organism>
<feature type="domain" description="Response regulatory" evidence="2">
    <location>
        <begin position="10"/>
        <end position="129"/>
    </location>
</feature>
<evidence type="ECO:0000313" key="3">
    <source>
        <dbReference type="EMBL" id="BDX02936.1"/>
    </source>
</evidence>
<dbReference type="SMART" id="SM00448">
    <property type="entry name" value="REC"/>
    <property type="match status" value="1"/>
</dbReference>
<name>A0ABN6WLR6_9GAMM</name>
<evidence type="ECO:0000256" key="1">
    <source>
        <dbReference type="PROSITE-ProRule" id="PRU00169"/>
    </source>
</evidence>
<dbReference type="PANTHER" id="PTHR43228:SF1">
    <property type="entry name" value="TWO-COMPONENT RESPONSE REGULATOR ARR22"/>
    <property type="match status" value="1"/>
</dbReference>
<dbReference type="PANTHER" id="PTHR43228">
    <property type="entry name" value="TWO-COMPONENT RESPONSE REGULATOR"/>
    <property type="match status" value="1"/>
</dbReference>
<dbReference type="InterPro" id="IPR019734">
    <property type="entry name" value="TPR_rpt"/>
</dbReference>
<keyword evidence="4" id="KW-1185">Reference proteome</keyword>
<accession>A0ABN6WLR6</accession>
<dbReference type="SUPFAM" id="SSF48452">
    <property type="entry name" value="TPR-like"/>
    <property type="match status" value="1"/>
</dbReference>
<dbReference type="InterPro" id="IPR011990">
    <property type="entry name" value="TPR-like_helical_dom_sf"/>
</dbReference>
<protein>
    <recommendedName>
        <fullName evidence="2">Response regulatory domain-containing protein</fullName>
    </recommendedName>
</protein>
<evidence type="ECO:0000313" key="4">
    <source>
        <dbReference type="Proteomes" id="UP001307608"/>
    </source>
</evidence>
<dbReference type="Gene3D" id="1.25.40.10">
    <property type="entry name" value="Tetratricopeptide repeat domain"/>
    <property type="match status" value="1"/>
</dbReference>
<feature type="modified residue" description="4-aspartylphosphate" evidence="1">
    <location>
        <position position="60"/>
    </location>
</feature>
<dbReference type="Gene3D" id="3.40.50.2300">
    <property type="match status" value="1"/>
</dbReference>
<dbReference type="Proteomes" id="UP001307608">
    <property type="component" value="Chromosome"/>
</dbReference>
<sequence length="405" mass="45789">MAQQDFSKKKALLIEDMAEARIMQRKMLTDFGFTSIDIAMKAETAIELLKNQTFDVILSDYNLGNGKDGQQLLEEVRHSKLIPNTATYLMVTAETSIEMVMGAIEYQPDGYITKPFSQAVLQRRLSKLLETKERLYNVNIALDKGDFESAIAAAKIVMKKYPSLIGKCERIIGESLLELKEYKKALSLFNKTLKSRKMPWALFGKGKSYFLMGELEKAEQSFRQLMLDNRFFVSAYDWLAKIQVVEGKLEEAQSTLIEAIGRSPKNILRQMELGKISLDLNDSMTAEMSYRRAVFLAKYSCYNTADVYLNHLESLARISDNGPLLPRQKDNFDSTLKKVHESFFDNPDNKAKAYSCEIDVYLADKDTLTAKQIFEAWLSEVKSGSSTAPTKQQSASYAAAFGGIQ</sequence>
<dbReference type="Pfam" id="PF00072">
    <property type="entry name" value="Response_reg"/>
    <property type="match status" value="1"/>
</dbReference>
<dbReference type="Pfam" id="PF13174">
    <property type="entry name" value="TPR_6"/>
    <property type="match status" value="1"/>
</dbReference>